<accession>A0A7W1WP27</accession>
<proteinExistence type="predicted"/>
<dbReference type="Proteomes" id="UP000535491">
    <property type="component" value="Unassembled WGS sequence"/>
</dbReference>
<dbReference type="EMBL" id="JACEIQ010000001">
    <property type="protein sequence ID" value="MBA4493304.1"/>
    <property type="molecule type" value="Genomic_DNA"/>
</dbReference>
<dbReference type="RefSeq" id="WP_181750495.1">
    <property type="nucleotide sequence ID" value="NZ_JACEIQ010000001.1"/>
</dbReference>
<evidence type="ECO:0000313" key="2">
    <source>
        <dbReference type="Proteomes" id="UP000535491"/>
    </source>
</evidence>
<evidence type="ECO:0008006" key="3">
    <source>
        <dbReference type="Google" id="ProtNLM"/>
    </source>
</evidence>
<dbReference type="AlphaFoldDB" id="A0A7W1WP27"/>
<dbReference type="Gene3D" id="1.10.1220.10">
    <property type="entry name" value="Met repressor-like"/>
    <property type="match status" value="1"/>
</dbReference>
<evidence type="ECO:0000313" key="1">
    <source>
        <dbReference type="EMBL" id="MBA4493304.1"/>
    </source>
</evidence>
<keyword evidence="2" id="KW-1185">Reference proteome</keyword>
<organism evidence="1 2">
    <name type="scientific">Paenactinomyces guangxiensis</name>
    <dbReference type="NCBI Taxonomy" id="1490290"/>
    <lineage>
        <taxon>Bacteria</taxon>
        <taxon>Bacillati</taxon>
        <taxon>Bacillota</taxon>
        <taxon>Bacilli</taxon>
        <taxon>Bacillales</taxon>
        <taxon>Thermoactinomycetaceae</taxon>
        <taxon>Paenactinomyces</taxon>
    </lineage>
</organism>
<reference evidence="1 2" key="1">
    <citation type="submission" date="2020-07" db="EMBL/GenBank/DDBJ databases">
        <authorList>
            <person name="Feng H."/>
        </authorList>
    </citation>
    <scope>NUCLEOTIDE SEQUENCE [LARGE SCALE GENOMIC DNA]</scope>
    <source>
        <strain evidence="2">s-10</strain>
    </source>
</reference>
<dbReference type="GO" id="GO:0006355">
    <property type="term" value="P:regulation of DNA-templated transcription"/>
    <property type="evidence" value="ECO:0007669"/>
    <property type="project" value="InterPro"/>
</dbReference>
<sequence>MSKKIETQRIDIRVPVQLLKEIEKYQEQQGIANRTTAMLELVRKGLSDLREGK</sequence>
<gene>
    <name evidence="1" type="ORF">H1191_03150</name>
</gene>
<protein>
    <recommendedName>
        <fullName evidence="3">Ribbon-helix-helix protein CopG domain-containing protein</fullName>
    </recommendedName>
</protein>
<comment type="caution">
    <text evidence="1">The sequence shown here is derived from an EMBL/GenBank/DDBJ whole genome shotgun (WGS) entry which is preliminary data.</text>
</comment>
<name>A0A7W1WP27_9BACL</name>
<dbReference type="InterPro" id="IPR013321">
    <property type="entry name" value="Arc_rbn_hlx_hlx"/>
</dbReference>